<dbReference type="InterPro" id="IPR013655">
    <property type="entry name" value="PAS_fold_3"/>
</dbReference>
<name>A0A3B0S1C9_9ZZZZ</name>
<feature type="domain" description="PAS" evidence="1">
    <location>
        <begin position="26"/>
        <end position="61"/>
    </location>
</feature>
<organism evidence="2">
    <name type="scientific">hydrothermal vent metagenome</name>
    <dbReference type="NCBI Taxonomy" id="652676"/>
    <lineage>
        <taxon>unclassified sequences</taxon>
        <taxon>metagenomes</taxon>
        <taxon>ecological metagenomes</taxon>
    </lineage>
</organism>
<dbReference type="AlphaFoldDB" id="A0A3B0S1C9"/>
<dbReference type="PROSITE" id="PS50112">
    <property type="entry name" value="PAS"/>
    <property type="match status" value="1"/>
</dbReference>
<dbReference type="InterPro" id="IPR000014">
    <property type="entry name" value="PAS"/>
</dbReference>
<sequence>MSKKNILPTGKELFFPADELIVSKTDLKGKITYANALFEEMSGYSRDELLNQPHNIIRHPDMPHCIFKFFWDTLQQQKEIFAYVINMSRNGDHYWVLAHVVPTYDPLGKHIGYHSSRRCPDKQVIQKIQSCYAELCAAEKAHQNPKDAIQAGLDNLTAYFEKKNISYGEYIFSLKTAA</sequence>
<dbReference type="EMBL" id="UOEJ01000083">
    <property type="protein sequence ID" value="VAV97021.1"/>
    <property type="molecule type" value="Genomic_DNA"/>
</dbReference>
<proteinExistence type="predicted"/>
<gene>
    <name evidence="2" type="ORF">MNBD_ALPHA01-723</name>
</gene>
<dbReference type="CDD" id="cd00130">
    <property type="entry name" value="PAS"/>
    <property type="match status" value="1"/>
</dbReference>
<dbReference type="Gene3D" id="3.30.450.20">
    <property type="entry name" value="PAS domain"/>
    <property type="match status" value="1"/>
</dbReference>
<evidence type="ECO:0000313" key="2">
    <source>
        <dbReference type="EMBL" id="VAV97021.1"/>
    </source>
</evidence>
<dbReference type="InterPro" id="IPR035965">
    <property type="entry name" value="PAS-like_dom_sf"/>
</dbReference>
<reference evidence="2" key="1">
    <citation type="submission" date="2018-06" db="EMBL/GenBank/DDBJ databases">
        <authorList>
            <person name="Zhirakovskaya E."/>
        </authorList>
    </citation>
    <scope>NUCLEOTIDE SEQUENCE</scope>
</reference>
<dbReference type="Pfam" id="PF08447">
    <property type="entry name" value="PAS_3"/>
    <property type="match status" value="1"/>
</dbReference>
<dbReference type="NCBIfam" id="TIGR00229">
    <property type="entry name" value="sensory_box"/>
    <property type="match status" value="1"/>
</dbReference>
<protein>
    <submittedName>
        <fullName evidence="2">Putative sensor (PAS) domain for methyl-accepting chemotaxis sensory transducer</fullName>
    </submittedName>
</protein>
<dbReference type="SUPFAM" id="SSF55785">
    <property type="entry name" value="PYP-like sensor domain (PAS domain)"/>
    <property type="match status" value="1"/>
</dbReference>
<accession>A0A3B0S1C9</accession>
<evidence type="ECO:0000259" key="1">
    <source>
        <dbReference type="PROSITE" id="PS50112"/>
    </source>
</evidence>